<dbReference type="Gene3D" id="3.40.640.10">
    <property type="entry name" value="Type I PLP-dependent aspartate aminotransferase-like (Major domain)"/>
    <property type="match status" value="1"/>
</dbReference>
<dbReference type="InterPro" id="IPR005814">
    <property type="entry name" value="Aminotrans_3"/>
</dbReference>
<dbReference type="CDD" id="cd00610">
    <property type="entry name" value="OAT_like"/>
    <property type="match status" value="1"/>
</dbReference>
<evidence type="ECO:0000313" key="5">
    <source>
        <dbReference type="EMBL" id="SVD02312.1"/>
    </source>
</evidence>
<dbReference type="Pfam" id="PF00202">
    <property type="entry name" value="Aminotran_3"/>
    <property type="match status" value="1"/>
</dbReference>
<dbReference type="GO" id="GO:0030170">
    <property type="term" value="F:pyridoxal phosphate binding"/>
    <property type="evidence" value="ECO:0007669"/>
    <property type="project" value="InterPro"/>
</dbReference>
<sequence length="316" mass="34324">YSQPTIVAAVADQLERLPYYNSFFNCSNDAATEMAAALADFMPSGFDRFFFTNSGSEANDTVIRLVHRYYDLIDKPQKKVFISRENAYHGSTIAAASLGGMNDMHKQFERLPYVHHVMEPYWFGFSQDESTEEFGLRAAQSIADKIDELGSENVAAFIGEPVQGAGGVIIPPDSYWPAVQKILDERDVLLISDEVICGFGRTGKKFGCEHFETQPALITFAKGVTNGYQALGGVAVGDKIAKVITSKGGEFGHGFTYSGHPAACAAGLATLAIYNEQDTAGYVASEIGPYWAAQWAELANHPIVGEVRTLGMFAAL</sequence>
<evidence type="ECO:0000256" key="3">
    <source>
        <dbReference type="ARBA" id="ARBA00022679"/>
    </source>
</evidence>
<feature type="non-terminal residue" evidence="5">
    <location>
        <position position="1"/>
    </location>
</feature>
<gene>
    <name evidence="5" type="ORF">METZ01_LOCUS355166</name>
</gene>
<evidence type="ECO:0000256" key="1">
    <source>
        <dbReference type="ARBA" id="ARBA00008954"/>
    </source>
</evidence>
<dbReference type="Gene3D" id="3.90.1150.10">
    <property type="entry name" value="Aspartate Aminotransferase, domain 1"/>
    <property type="match status" value="1"/>
</dbReference>
<dbReference type="AlphaFoldDB" id="A0A382RYE0"/>
<dbReference type="GO" id="GO:0008483">
    <property type="term" value="F:transaminase activity"/>
    <property type="evidence" value="ECO:0007669"/>
    <property type="project" value="UniProtKB-KW"/>
</dbReference>
<organism evidence="5">
    <name type="scientific">marine metagenome</name>
    <dbReference type="NCBI Taxonomy" id="408172"/>
    <lineage>
        <taxon>unclassified sequences</taxon>
        <taxon>metagenomes</taxon>
        <taxon>ecological metagenomes</taxon>
    </lineage>
</organism>
<comment type="similarity">
    <text evidence="1">Belongs to the class-III pyridoxal-phosphate-dependent aminotransferase family.</text>
</comment>
<dbReference type="PANTHER" id="PTHR43094:SF1">
    <property type="entry name" value="AMINOTRANSFERASE CLASS-III"/>
    <property type="match status" value="1"/>
</dbReference>
<dbReference type="PANTHER" id="PTHR43094">
    <property type="entry name" value="AMINOTRANSFERASE"/>
    <property type="match status" value="1"/>
</dbReference>
<reference evidence="5" key="1">
    <citation type="submission" date="2018-05" db="EMBL/GenBank/DDBJ databases">
        <authorList>
            <person name="Lanie J.A."/>
            <person name="Ng W.-L."/>
            <person name="Kazmierczak K.M."/>
            <person name="Andrzejewski T.M."/>
            <person name="Davidsen T.M."/>
            <person name="Wayne K.J."/>
            <person name="Tettelin H."/>
            <person name="Glass J.I."/>
            <person name="Rusch D."/>
            <person name="Podicherti R."/>
            <person name="Tsui H.-C.T."/>
            <person name="Winkler M.E."/>
        </authorList>
    </citation>
    <scope>NUCLEOTIDE SEQUENCE</scope>
</reference>
<feature type="non-terminal residue" evidence="5">
    <location>
        <position position="316"/>
    </location>
</feature>
<accession>A0A382RYE0</accession>
<protein>
    <recommendedName>
        <fullName evidence="6">Aspartate aminotransferase family protein</fullName>
    </recommendedName>
</protein>
<dbReference type="GO" id="GO:0005829">
    <property type="term" value="C:cytosol"/>
    <property type="evidence" value="ECO:0007669"/>
    <property type="project" value="TreeGrafter"/>
</dbReference>
<dbReference type="SUPFAM" id="SSF53383">
    <property type="entry name" value="PLP-dependent transferases"/>
    <property type="match status" value="1"/>
</dbReference>
<dbReference type="InterPro" id="IPR015424">
    <property type="entry name" value="PyrdxlP-dep_Trfase"/>
</dbReference>
<keyword evidence="2" id="KW-0032">Aminotransferase</keyword>
<name>A0A382RYE0_9ZZZZ</name>
<dbReference type="EMBL" id="UINC01124876">
    <property type="protein sequence ID" value="SVD02312.1"/>
    <property type="molecule type" value="Genomic_DNA"/>
</dbReference>
<dbReference type="InterPro" id="IPR015421">
    <property type="entry name" value="PyrdxlP-dep_Trfase_major"/>
</dbReference>
<keyword evidence="4" id="KW-0663">Pyridoxal phosphate</keyword>
<dbReference type="InterPro" id="IPR015422">
    <property type="entry name" value="PyrdxlP-dep_Trfase_small"/>
</dbReference>
<proteinExistence type="inferred from homology"/>
<keyword evidence="3" id="KW-0808">Transferase</keyword>
<evidence type="ECO:0000256" key="2">
    <source>
        <dbReference type="ARBA" id="ARBA00022576"/>
    </source>
</evidence>
<dbReference type="FunFam" id="3.40.640.10:FF:000014">
    <property type="entry name" value="Adenosylmethionine-8-amino-7-oxononanoate aminotransferase, probable"/>
    <property type="match status" value="1"/>
</dbReference>
<evidence type="ECO:0008006" key="6">
    <source>
        <dbReference type="Google" id="ProtNLM"/>
    </source>
</evidence>
<evidence type="ECO:0000256" key="4">
    <source>
        <dbReference type="ARBA" id="ARBA00022898"/>
    </source>
</evidence>